<evidence type="ECO:0000256" key="4">
    <source>
        <dbReference type="ARBA" id="ARBA00023284"/>
    </source>
</evidence>
<dbReference type="EMBL" id="JAHLFO010000146">
    <property type="protein sequence ID" value="MBU3814924.1"/>
    <property type="molecule type" value="Genomic_DNA"/>
</dbReference>
<evidence type="ECO:0000259" key="5">
    <source>
        <dbReference type="PROSITE" id="PS51352"/>
    </source>
</evidence>
<keyword evidence="3" id="KW-1015">Disulfide bond</keyword>
<dbReference type="SUPFAM" id="SSF52833">
    <property type="entry name" value="Thioredoxin-like"/>
    <property type="match status" value="1"/>
</dbReference>
<dbReference type="PANTHER" id="PTHR42852:SF6">
    <property type="entry name" value="THIOL:DISULFIDE INTERCHANGE PROTEIN DSBE"/>
    <property type="match status" value="1"/>
</dbReference>
<dbReference type="PANTHER" id="PTHR42852">
    <property type="entry name" value="THIOL:DISULFIDE INTERCHANGE PROTEIN DSBE"/>
    <property type="match status" value="1"/>
</dbReference>
<accession>A0A9E2KIL7</accession>
<comment type="subcellular location">
    <subcellularLocation>
        <location evidence="1">Cell envelope</location>
    </subcellularLocation>
</comment>
<evidence type="ECO:0000313" key="7">
    <source>
        <dbReference type="Proteomes" id="UP000824236"/>
    </source>
</evidence>
<dbReference type="Pfam" id="PF08534">
    <property type="entry name" value="Redoxin"/>
    <property type="match status" value="1"/>
</dbReference>
<dbReference type="InterPro" id="IPR050553">
    <property type="entry name" value="Thioredoxin_ResA/DsbE_sf"/>
</dbReference>
<dbReference type="InterPro" id="IPR036249">
    <property type="entry name" value="Thioredoxin-like_sf"/>
</dbReference>
<name>A0A9E2KIL7_9BACE</name>
<keyword evidence="2" id="KW-0201">Cytochrome c-type biogenesis</keyword>
<keyword evidence="4" id="KW-0676">Redox-active center</keyword>
<dbReference type="GO" id="GO:0016491">
    <property type="term" value="F:oxidoreductase activity"/>
    <property type="evidence" value="ECO:0007669"/>
    <property type="project" value="InterPro"/>
</dbReference>
<dbReference type="InterPro" id="IPR013740">
    <property type="entry name" value="Redoxin"/>
</dbReference>
<dbReference type="InterPro" id="IPR013766">
    <property type="entry name" value="Thioredoxin_domain"/>
</dbReference>
<evidence type="ECO:0000313" key="6">
    <source>
        <dbReference type="EMBL" id="MBU3814924.1"/>
    </source>
</evidence>
<comment type="caution">
    <text evidence="6">The sequence shown here is derived from an EMBL/GenBank/DDBJ whole genome shotgun (WGS) entry which is preliminary data.</text>
</comment>
<gene>
    <name evidence="6" type="ORF">H9791_10595</name>
</gene>
<dbReference type="GO" id="GO:0030313">
    <property type="term" value="C:cell envelope"/>
    <property type="evidence" value="ECO:0007669"/>
    <property type="project" value="UniProtKB-SubCell"/>
</dbReference>
<dbReference type="Gene3D" id="3.40.30.10">
    <property type="entry name" value="Glutaredoxin"/>
    <property type="match status" value="1"/>
</dbReference>
<protein>
    <submittedName>
        <fullName evidence="6">AhpC/TSA family protein</fullName>
    </submittedName>
</protein>
<dbReference type="GO" id="GO:0017004">
    <property type="term" value="P:cytochrome complex assembly"/>
    <property type="evidence" value="ECO:0007669"/>
    <property type="project" value="UniProtKB-KW"/>
</dbReference>
<organism evidence="6 7">
    <name type="scientific">Candidatus Bacteroides intestinipullorum</name>
    <dbReference type="NCBI Taxonomy" id="2838471"/>
    <lineage>
        <taxon>Bacteria</taxon>
        <taxon>Pseudomonadati</taxon>
        <taxon>Bacteroidota</taxon>
        <taxon>Bacteroidia</taxon>
        <taxon>Bacteroidales</taxon>
        <taxon>Bacteroidaceae</taxon>
        <taxon>Bacteroides</taxon>
    </lineage>
</organism>
<dbReference type="Proteomes" id="UP000824236">
    <property type="component" value="Unassembled WGS sequence"/>
</dbReference>
<sequence length="616" mass="69933">MKRSVLVVGLLCGLWAWMGVCGQERVVEKPWFSGATASLEISRVTLSDDRTVVEATYYGHEGEEVQLLPGVVLRTAGKEYALRSAQGISQKEFKSLPAGGQLSFRMTFEPLPDDTKSFDLMEKTEGGWQIYGVRLDGQRVDVEIPERLKKLTLDYDRPLPPPVPRFGTFRITGHFLGGAPDEVRYQDMDWVVRALFPVPVPVKDDTFVIEGYVTNPGLKRLYIGKQSYDIFVVPDGEVTVTIDWPTLNLSRTHLFGEEYQTRRKFWFEGDYGGLNTALQEAPYVRRLTDGLDTLNSVRQLQEEVMTRYVDSRRQLLADTTLSESIRNFLLWNLVSESRQNIDLARFSVAFSCQMRGVKPDMTADEHCEDEVWALDSIQSPVMMYFDGYAALIEGLCERGLTQRKCSWWQDIERCNGPIGVTLGRMRPLPDSLLATVDTLIHTPAIREYILTKHRGYKQALEAAAAVKEKAYTVAEVDAALEGESLLQAIAARHQGRVVLIDFWATWCGPCRRAMKQMEPLKEKLKGEPVEYVFLTDETSPRALWQKMIADIHGEHYYLTSQQHNSLMQLYGFTGIPAYLILDKNGQVVYHRLAFPGLEEMEAQLRKALSQSSTINQ</sequence>
<proteinExistence type="predicted"/>
<reference evidence="6" key="2">
    <citation type="submission" date="2021-04" db="EMBL/GenBank/DDBJ databases">
        <authorList>
            <person name="Gilroy R."/>
        </authorList>
    </citation>
    <scope>NUCLEOTIDE SEQUENCE</scope>
    <source>
        <strain evidence="6">B3-3758</strain>
    </source>
</reference>
<reference evidence="6" key="1">
    <citation type="journal article" date="2021" name="PeerJ">
        <title>Extensive microbial diversity within the chicken gut microbiome revealed by metagenomics and culture.</title>
        <authorList>
            <person name="Gilroy R."/>
            <person name="Ravi A."/>
            <person name="Getino M."/>
            <person name="Pursley I."/>
            <person name="Horton D.L."/>
            <person name="Alikhan N.F."/>
            <person name="Baker D."/>
            <person name="Gharbi K."/>
            <person name="Hall N."/>
            <person name="Watson M."/>
            <person name="Adriaenssens E.M."/>
            <person name="Foster-Nyarko E."/>
            <person name="Jarju S."/>
            <person name="Secka A."/>
            <person name="Antonio M."/>
            <person name="Oren A."/>
            <person name="Chaudhuri R.R."/>
            <person name="La Ragione R."/>
            <person name="Hildebrand F."/>
            <person name="Pallen M.J."/>
        </authorList>
    </citation>
    <scope>NUCLEOTIDE SEQUENCE</scope>
    <source>
        <strain evidence="6">B3-3758</strain>
    </source>
</reference>
<evidence type="ECO:0000256" key="3">
    <source>
        <dbReference type="ARBA" id="ARBA00023157"/>
    </source>
</evidence>
<feature type="domain" description="Thioredoxin" evidence="5">
    <location>
        <begin position="464"/>
        <end position="613"/>
    </location>
</feature>
<dbReference type="AlphaFoldDB" id="A0A9E2KIL7"/>
<dbReference type="PROSITE" id="PS51352">
    <property type="entry name" value="THIOREDOXIN_2"/>
    <property type="match status" value="1"/>
</dbReference>
<dbReference type="CDD" id="cd02966">
    <property type="entry name" value="TlpA_like_family"/>
    <property type="match status" value="1"/>
</dbReference>
<evidence type="ECO:0000256" key="2">
    <source>
        <dbReference type="ARBA" id="ARBA00022748"/>
    </source>
</evidence>
<evidence type="ECO:0000256" key="1">
    <source>
        <dbReference type="ARBA" id="ARBA00004196"/>
    </source>
</evidence>